<keyword evidence="2" id="KW-1185">Reference proteome</keyword>
<sequence>MVCYKSSAVAVDDSTGEKRSSASANLCIMLYNISAHLVDDIFEIIIQNFDPYTFNGHLETYHWD</sequence>
<proteinExistence type="predicted"/>
<organism evidence="1 2">
    <name type="scientific">Suillus luteus UH-Slu-Lm8-n1</name>
    <dbReference type="NCBI Taxonomy" id="930992"/>
    <lineage>
        <taxon>Eukaryota</taxon>
        <taxon>Fungi</taxon>
        <taxon>Dikarya</taxon>
        <taxon>Basidiomycota</taxon>
        <taxon>Agaricomycotina</taxon>
        <taxon>Agaricomycetes</taxon>
        <taxon>Agaricomycetidae</taxon>
        <taxon>Boletales</taxon>
        <taxon>Suillineae</taxon>
        <taxon>Suillaceae</taxon>
        <taxon>Suillus</taxon>
    </lineage>
</organism>
<reference evidence="1 2" key="1">
    <citation type="submission" date="2014-04" db="EMBL/GenBank/DDBJ databases">
        <authorList>
            <consortium name="DOE Joint Genome Institute"/>
            <person name="Kuo A."/>
            <person name="Ruytinx J."/>
            <person name="Rineau F."/>
            <person name="Colpaert J."/>
            <person name="Kohler A."/>
            <person name="Nagy L.G."/>
            <person name="Floudas D."/>
            <person name="Copeland A."/>
            <person name="Barry K.W."/>
            <person name="Cichocki N."/>
            <person name="Veneault-Fourrey C."/>
            <person name="LaButti K."/>
            <person name="Lindquist E.A."/>
            <person name="Lipzen A."/>
            <person name="Lundell T."/>
            <person name="Morin E."/>
            <person name="Murat C."/>
            <person name="Sun H."/>
            <person name="Tunlid A."/>
            <person name="Henrissat B."/>
            <person name="Grigoriev I.V."/>
            <person name="Hibbett D.S."/>
            <person name="Martin F."/>
            <person name="Nordberg H.P."/>
            <person name="Cantor M.N."/>
            <person name="Hua S.X."/>
        </authorList>
    </citation>
    <scope>NUCLEOTIDE SEQUENCE [LARGE SCALE GENOMIC DNA]</scope>
    <source>
        <strain evidence="1 2">UH-Slu-Lm8-n1</strain>
    </source>
</reference>
<gene>
    <name evidence="1" type="ORF">CY34DRAFT_803387</name>
</gene>
<evidence type="ECO:0000313" key="1">
    <source>
        <dbReference type="EMBL" id="KIK43783.1"/>
    </source>
</evidence>
<reference evidence="2" key="2">
    <citation type="submission" date="2015-01" db="EMBL/GenBank/DDBJ databases">
        <title>Evolutionary Origins and Diversification of the Mycorrhizal Mutualists.</title>
        <authorList>
            <consortium name="DOE Joint Genome Institute"/>
            <consortium name="Mycorrhizal Genomics Consortium"/>
            <person name="Kohler A."/>
            <person name="Kuo A."/>
            <person name="Nagy L.G."/>
            <person name="Floudas D."/>
            <person name="Copeland A."/>
            <person name="Barry K.W."/>
            <person name="Cichocki N."/>
            <person name="Veneault-Fourrey C."/>
            <person name="LaButti K."/>
            <person name="Lindquist E.A."/>
            <person name="Lipzen A."/>
            <person name="Lundell T."/>
            <person name="Morin E."/>
            <person name="Murat C."/>
            <person name="Riley R."/>
            <person name="Ohm R."/>
            <person name="Sun H."/>
            <person name="Tunlid A."/>
            <person name="Henrissat B."/>
            <person name="Grigoriev I.V."/>
            <person name="Hibbett D.S."/>
            <person name="Martin F."/>
        </authorList>
    </citation>
    <scope>NUCLEOTIDE SEQUENCE [LARGE SCALE GENOMIC DNA]</scope>
    <source>
        <strain evidence="2">UH-Slu-Lm8-n1</strain>
    </source>
</reference>
<accession>A0A0D0BKJ3</accession>
<dbReference type="EMBL" id="KN835204">
    <property type="protein sequence ID" value="KIK43783.1"/>
    <property type="molecule type" value="Genomic_DNA"/>
</dbReference>
<dbReference type="InParanoid" id="A0A0D0BKJ3"/>
<protein>
    <submittedName>
        <fullName evidence="1">Uncharacterized protein</fullName>
    </submittedName>
</protein>
<dbReference type="Proteomes" id="UP000054485">
    <property type="component" value="Unassembled WGS sequence"/>
</dbReference>
<evidence type="ECO:0000313" key="2">
    <source>
        <dbReference type="Proteomes" id="UP000054485"/>
    </source>
</evidence>
<name>A0A0D0BKJ3_9AGAM</name>
<dbReference type="AlphaFoldDB" id="A0A0D0BKJ3"/>
<dbReference type="HOGENOM" id="CLU_2869180_0_0_1"/>